<dbReference type="InterPro" id="IPR051686">
    <property type="entry name" value="Lipoprotein_DolP"/>
</dbReference>
<keyword evidence="1" id="KW-0472">Membrane</keyword>
<accession>A0A3P3ZLG1</accession>
<name>A0A3P3ZLG1_9ZZZZ</name>
<dbReference type="Pfam" id="PF04972">
    <property type="entry name" value="BON"/>
    <property type="match status" value="1"/>
</dbReference>
<sequence length="130" mass="13916">MMTTGSLPTHCQEFIMNKNQVKETVVGIRFAGALILVMGLLTPVFSYAVDSSTDTAGQYLDDATITTKVKASFAEDKGIKGRDISVRTDHGVVDLTGTVNSAKESAWATTLATHVESVKAVHNNLKVDSK</sequence>
<dbReference type="PANTHER" id="PTHR34606">
    <property type="entry name" value="BON DOMAIN-CONTAINING PROTEIN"/>
    <property type="match status" value="1"/>
</dbReference>
<dbReference type="InterPro" id="IPR014004">
    <property type="entry name" value="Transpt-assoc_nodulatn_dom_bac"/>
</dbReference>
<protein>
    <submittedName>
        <fullName evidence="3">Osmotically-inducible protein Y</fullName>
    </submittedName>
</protein>
<dbReference type="PANTHER" id="PTHR34606:SF15">
    <property type="entry name" value="BON DOMAIN-CONTAINING PROTEIN"/>
    <property type="match status" value="1"/>
</dbReference>
<evidence type="ECO:0000259" key="2">
    <source>
        <dbReference type="PROSITE" id="PS50914"/>
    </source>
</evidence>
<dbReference type="SMART" id="SM00749">
    <property type="entry name" value="BON"/>
    <property type="match status" value="1"/>
</dbReference>
<evidence type="ECO:0000256" key="1">
    <source>
        <dbReference type="SAM" id="Phobius"/>
    </source>
</evidence>
<feature type="transmembrane region" description="Helical" evidence="1">
    <location>
        <begin position="26"/>
        <end position="49"/>
    </location>
</feature>
<feature type="domain" description="BON" evidence="2">
    <location>
        <begin position="61"/>
        <end position="129"/>
    </location>
</feature>
<reference evidence="3" key="1">
    <citation type="submission" date="2018-10" db="EMBL/GenBank/DDBJ databases">
        <authorList>
            <person name="Plewniak F."/>
        </authorList>
    </citation>
    <scope>NUCLEOTIDE SEQUENCE</scope>
</reference>
<dbReference type="PROSITE" id="PS50914">
    <property type="entry name" value="BON"/>
    <property type="match status" value="1"/>
</dbReference>
<dbReference type="Gene3D" id="3.30.1340.30">
    <property type="match status" value="1"/>
</dbReference>
<dbReference type="EMBL" id="UOYP01000026">
    <property type="protein sequence ID" value="VAY86702.1"/>
    <property type="molecule type" value="Genomic_DNA"/>
</dbReference>
<keyword evidence="1" id="KW-1133">Transmembrane helix</keyword>
<organism evidence="3">
    <name type="scientific">mine drainage metagenome</name>
    <dbReference type="NCBI Taxonomy" id="410659"/>
    <lineage>
        <taxon>unclassified sequences</taxon>
        <taxon>metagenomes</taxon>
        <taxon>ecological metagenomes</taxon>
    </lineage>
</organism>
<proteinExistence type="predicted"/>
<dbReference type="InterPro" id="IPR007055">
    <property type="entry name" value="BON_dom"/>
</dbReference>
<evidence type="ECO:0000313" key="3">
    <source>
        <dbReference type="EMBL" id="VAY86702.1"/>
    </source>
</evidence>
<dbReference type="AlphaFoldDB" id="A0A3P3ZLG1"/>
<keyword evidence="1" id="KW-0812">Transmembrane</keyword>
<gene>
    <name evidence="3" type="primary">osmY</name>
    <name evidence="3" type="ORF">CARN8_1210002</name>
</gene>